<evidence type="ECO:0000313" key="2">
    <source>
        <dbReference type="EMBL" id="CUO01704.1"/>
    </source>
</evidence>
<evidence type="ECO:0000313" key="3">
    <source>
        <dbReference type="Proteomes" id="UP000095651"/>
    </source>
</evidence>
<protein>
    <submittedName>
        <fullName evidence="2">SMI1 / KNR4 family</fullName>
    </submittedName>
</protein>
<dbReference type="RefSeq" id="WP_055654117.1">
    <property type="nucleotide sequence ID" value="NZ_CABIXC010000003.1"/>
</dbReference>
<dbReference type="Pfam" id="PF09346">
    <property type="entry name" value="SMI1_KNR4"/>
    <property type="match status" value="1"/>
</dbReference>
<dbReference type="AlphaFoldDB" id="A0A174BLS4"/>
<dbReference type="Proteomes" id="UP000095651">
    <property type="component" value="Unassembled WGS sequence"/>
</dbReference>
<dbReference type="InterPro" id="IPR018958">
    <property type="entry name" value="Knr4/Smi1-like_dom"/>
</dbReference>
<evidence type="ECO:0000259" key="1">
    <source>
        <dbReference type="SMART" id="SM00860"/>
    </source>
</evidence>
<dbReference type="SUPFAM" id="SSF160631">
    <property type="entry name" value="SMI1/KNR4-like"/>
    <property type="match status" value="1"/>
</dbReference>
<proteinExistence type="predicted"/>
<gene>
    <name evidence="2" type="ORF">ERS852407_01647</name>
</gene>
<dbReference type="Gene3D" id="3.40.1580.10">
    <property type="entry name" value="SMI1/KNR4-like"/>
    <property type="match status" value="1"/>
</dbReference>
<name>A0A174BLS4_9FIRM</name>
<sequence length="218" mass="25618">MLSQEEKIYVEQACLKLKERGWFPGEKFDLSTITEQEIAVFEQQHQVTLPSLYRTFLTSFALPQKSIHICATIYDMGDFGPLWLRFDCPRTMKDISEQMEILQEIRDFCELPEGCFRNLIPIGDWGAGWGPLCIDLSKPEEMVDGDDEDTWSLVWFDHEDFDWDEQYLGEDGLLHGQAALPSLKVLLDWYFYGELENKYEQEEGVKPTYEWYQDTLKL</sequence>
<organism evidence="2 3">
    <name type="scientific">Hungatella hathewayi</name>
    <dbReference type="NCBI Taxonomy" id="154046"/>
    <lineage>
        <taxon>Bacteria</taxon>
        <taxon>Bacillati</taxon>
        <taxon>Bacillota</taxon>
        <taxon>Clostridia</taxon>
        <taxon>Lachnospirales</taxon>
        <taxon>Lachnospiraceae</taxon>
        <taxon>Hungatella</taxon>
    </lineage>
</organism>
<dbReference type="SMART" id="SM00860">
    <property type="entry name" value="SMI1_KNR4"/>
    <property type="match status" value="1"/>
</dbReference>
<dbReference type="InterPro" id="IPR037883">
    <property type="entry name" value="Knr4/Smi1-like_sf"/>
</dbReference>
<dbReference type="EMBL" id="CYZE01000003">
    <property type="protein sequence ID" value="CUO01704.1"/>
    <property type="molecule type" value="Genomic_DNA"/>
</dbReference>
<feature type="domain" description="Knr4/Smi1-like" evidence="1">
    <location>
        <begin position="32"/>
        <end position="145"/>
    </location>
</feature>
<accession>A0A174BLS4</accession>
<reference evidence="2 3" key="1">
    <citation type="submission" date="2015-09" db="EMBL/GenBank/DDBJ databases">
        <authorList>
            <consortium name="Pathogen Informatics"/>
        </authorList>
    </citation>
    <scope>NUCLEOTIDE SEQUENCE [LARGE SCALE GENOMIC DNA]</scope>
    <source>
        <strain evidence="2 3">2789STDY5608850</strain>
    </source>
</reference>